<dbReference type="STRING" id="4909.A0A099P6Z4"/>
<reference evidence="13" key="4">
    <citation type="submission" date="2017-01" db="EMBL/GenBank/DDBJ databases">
        <authorList>
            <person name="Mah S.A."/>
            <person name="Swanson W.J."/>
            <person name="Moy G.W."/>
            <person name="Vacquier V.D."/>
        </authorList>
    </citation>
    <scope>NUCLEOTIDE SEQUENCE [LARGE SCALE GENOMIC DNA]</scope>
    <source>
        <strain evidence="13">129</strain>
    </source>
</reference>
<dbReference type="EMBL" id="NHMM01000009">
    <property type="protein sequence ID" value="OUT20175.1"/>
    <property type="molecule type" value="Genomic_DNA"/>
</dbReference>
<feature type="transmembrane region" description="Helical" evidence="10">
    <location>
        <begin position="169"/>
        <end position="187"/>
    </location>
</feature>
<dbReference type="InterPro" id="IPR037185">
    <property type="entry name" value="EmrE-like"/>
</dbReference>
<dbReference type="Proteomes" id="UP000189274">
    <property type="component" value="Unassembled WGS sequence"/>
</dbReference>
<evidence type="ECO:0000256" key="8">
    <source>
        <dbReference type="ARBA" id="ARBA00023136"/>
    </source>
</evidence>
<dbReference type="GO" id="GO:0005460">
    <property type="term" value="F:UDP-glucose transmembrane transporter activity"/>
    <property type="evidence" value="ECO:0007669"/>
    <property type="project" value="TreeGrafter"/>
</dbReference>
<dbReference type="GO" id="GO:0120112">
    <property type="term" value="P:UDP-glucose transmembrane transport into endoplasmic reticulum"/>
    <property type="evidence" value="ECO:0007669"/>
    <property type="project" value="EnsemblFungi"/>
</dbReference>
<feature type="transmembrane region" description="Helical" evidence="10">
    <location>
        <begin position="110"/>
        <end position="131"/>
    </location>
</feature>
<evidence type="ECO:0000313" key="13">
    <source>
        <dbReference type="EMBL" id="ONH72120.1"/>
    </source>
</evidence>
<dbReference type="GO" id="GO:0000139">
    <property type="term" value="C:Golgi membrane"/>
    <property type="evidence" value="ECO:0007669"/>
    <property type="project" value="TreeGrafter"/>
</dbReference>
<feature type="transmembrane region" description="Helical" evidence="10">
    <location>
        <begin position="81"/>
        <end position="104"/>
    </location>
</feature>
<evidence type="ECO:0000256" key="3">
    <source>
        <dbReference type="ARBA" id="ARBA00022448"/>
    </source>
</evidence>
<name>A0A099P6Z4_PICKU</name>
<gene>
    <name evidence="13" type="ORF">BOH78_4038</name>
    <name evidence="11" type="ORF">C5L36_0A12640</name>
    <name evidence="14" type="ORF">CAS74_004917</name>
    <name evidence="12" type="ORF">JL09_g232</name>
</gene>
<keyword evidence="4" id="KW-0762">Sugar transport</keyword>
<dbReference type="Proteomes" id="UP000249293">
    <property type="component" value="Chromosome 1"/>
</dbReference>
<dbReference type="VEuPathDB" id="FungiDB:C5L36_0A12640"/>
<dbReference type="Proteomes" id="UP000195871">
    <property type="component" value="Unassembled WGS sequence"/>
</dbReference>
<dbReference type="EMBL" id="JQFK01000001">
    <property type="protein sequence ID" value="KGK40808.1"/>
    <property type="molecule type" value="Genomic_DNA"/>
</dbReference>
<dbReference type="Proteomes" id="UP000029867">
    <property type="component" value="Unassembled WGS sequence"/>
</dbReference>
<keyword evidence="18" id="KW-1185">Reference proteome</keyword>
<reference evidence="12" key="2">
    <citation type="submission" date="2014-08" db="EMBL/GenBank/DDBJ databases">
        <title>Exploiting Issatchenkia orientalis SD108 for Succinic Acid Production.</title>
        <authorList>
            <person name="Xiao H."/>
            <person name="Shao Z."/>
            <person name="Jiang Y."/>
            <person name="Dole S."/>
            <person name="Zhao H."/>
        </authorList>
    </citation>
    <scope>NUCLEOTIDE SEQUENCE [LARGE SCALE GENOMIC DNA]</scope>
    <source>
        <strain evidence="12">SD108</strain>
    </source>
</reference>
<dbReference type="GO" id="GO:0005459">
    <property type="term" value="F:UDP-galactose transmembrane transporter activity"/>
    <property type="evidence" value="ECO:0007669"/>
    <property type="project" value="EnsemblFungi"/>
</dbReference>
<keyword evidence="7 10" id="KW-1133">Transmembrane helix</keyword>
<evidence type="ECO:0000313" key="11">
    <source>
        <dbReference type="EMBL" id="AWU74688.1"/>
    </source>
</evidence>
<feature type="transmembrane region" description="Helical" evidence="10">
    <location>
        <begin position="208"/>
        <end position="229"/>
    </location>
</feature>
<proteinExistence type="inferred from homology"/>
<evidence type="ECO:0000313" key="12">
    <source>
        <dbReference type="EMBL" id="KGK40808.1"/>
    </source>
</evidence>
<evidence type="ECO:0000256" key="4">
    <source>
        <dbReference type="ARBA" id="ARBA00022597"/>
    </source>
</evidence>
<feature type="transmembrane region" description="Helical" evidence="10">
    <location>
        <begin position="138"/>
        <end position="157"/>
    </location>
</feature>
<evidence type="ECO:0000313" key="17">
    <source>
        <dbReference type="Proteomes" id="UP000195871"/>
    </source>
</evidence>
<dbReference type="Pfam" id="PF08449">
    <property type="entry name" value="UAA"/>
    <property type="match status" value="1"/>
</dbReference>
<keyword evidence="8 10" id="KW-0472">Membrane</keyword>
<evidence type="ECO:0000256" key="2">
    <source>
        <dbReference type="ARBA" id="ARBA00010694"/>
    </source>
</evidence>
<feature type="transmembrane region" description="Helical" evidence="10">
    <location>
        <begin position="37"/>
        <end position="60"/>
    </location>
</feature>
<dbReference type="OrthoDB" id="1601at2759"/>
<reference evidence="15" key="1">
    <citation type="journal article" date="2014" name="Microb. Cell Fact.">
        <title>Exploiting Issatchenkia orientalis SD108 for succinic acid production.</title>
        <authorList>
            <person name="Xiao H."/>
            <person name="Shao Z."/>
            <person name="Jiang Y."/>
            <person name="Dole S."/>
            <person name="Zhao H."/>
        </authorList>
    </citation>
    <scope>NUCLEOTIDE SEQUENCE [LARGE SCALE GENOMIC DNA]</scope>
    <source>
        <strain evidence="15">SD108</strain>
    </source>
</reference>
<dbReference type="SUPFAM" id="SSF103481">
    <property type="entry name" value="Multidrug resistance efflux transporter EmrE"/>
    <property type="match status" value="1"/>
</dbReference>
<dbReference type="PANTHER" id="PTHR10778">
    <property type="entry name" value="SOLUTE CARRIER FAMILY 35 MEMBER B"/>
    <property type="match status" value="1"/>
</dbReference>
<dbReference type="EMBL" id="MQVM01000024">
    <property type="protein sequence ID" value="ONH72120.1"/>
    <property type="molecule type" value="Genomic_DNA"/>
</dbReference>
<dbReference type="PANTHER" id="PTHR10778:SF10">
    <property type="entry name" value="SOLUTE CARRIER FAMILY 35 MEMBER B1"/>
    <property type="match status" value="1"/>
</dbReference>
<keyword evidence="6" id="KW-0256">Endoplasmic reticulum</keyword>
<evidence type="ECO:0000256" key="7">
    <source>
        <dbReference type="ARBA" id="ARBA00022989"/>
    </source>
</evidence>
<organism evidence="12 15">
    <name type="scientific">Pichia kudriavzevii</name>
    <name type="common">Yeast</name>
    <name type="synonym">Issatchenkia orientalis</name>
    <dbReference type="NCBI Taxonomy" id="4909"/>
    <lineage>
        <taxon>Eukaryota</taxon>
        <taxon>Fungi</taxon>
        <taxon>Dikarya</taxon>
        <taxon>Ascomycota</taxon>
        <taxon>Saccharomycotina</taxon>
        <taxon>Pichiomycetes</taxon>
        <taxon>Pichiales</taxon>
        <taxon>Pichiaceae</taxon>
        <taxon>Pichia</taxon>
    </lineage>
</organism>
<keyword evidence="5 10" id="KW-0812">Transmembrane</keyword>
<evidence type="ECO:0000256" key="1">
    <source>
        <dbReference type="ARBA" id="ARBA00004477"/>
    </source>
</evidence>
<evidence type="ECO:0000313" key="16">
    <source>
        <dbReference type="Proteomes" id="UP000189274"/>
    </source>
</evidence>
<reference evidence="11 18" key="6">
    <citation type="submission" date="2018-06" db="EMBL/GenBank/DDBJ databases">
        <title>Population genomics shows no distinction between pathogenic Candida krusei and environmental Pichia kudriavzevii: One species, four names.</title>
        <authorList>
            <person name="Douglass A.P."/>
            <person name="Offei B."/>
            <person name="Braun-Galleani S."/>
            <person name="Coughlan A.Y."/>
            <person name="Martos A."/>
            <person name="Ortiz-Merino R.A."/>
            <person name="Byrne K.P."/>
            <person name="Wolfe K.H."/>
        </authorList>
    </citation>
    <scope>NUCLEOTIDE SEQUENCE [LARGE SCALE GENOMIC DNA]</scope>
    <source>
        <strain evidence="11 18">CBS573</strain>
    </source>
</reference>
<comment type="similarity">
    <text evidence="2">Belongs to the nucleotide-sugar transporter family. SLC35B subfamily.</text>
</comment>
<dbReference type="HOGENOM" id="CLU_036019_0_2_1"/>
<reference evidence="16" key="3">
    <citation type="journal article" date="2017" name="Genome Announc.">
        <title>Genome sequences of Cyberlindnera fabianii 65, Pichia kudriavzevii 129, and Saccharomyces cerevisiae 131 isolated from fermented masau fruits in Zimbabwe.</title>
        <authorList>
            <person name="van Rijswijck I.M.H."/>
            <person name="Derks M.F.L."/>
            <person name="Abee T."/>
            <person name="de Ridder D."/>
            <person name="Smid E.J."/>
        </authorList>
    </citation>
    <scope>NUCLEOTIDE SEQUENCE [LARGE SCALE GENOMIC DNA]</scope>
    <source>
        <strain evidence="16">129</strain>
    </source>
</reference>
<evidence type="ECO:0000256" key="9">
    <source>
        <dbReference type="ARBA" id="ARBA00041103"/>
    </source>
</evidence>
<dbReference type="AlphaFoldDB" id="A0A099P6Z4"/>
<evidence type="ECO:0000313" key="14">
    <source>
        <dbReference type="EMBL" id="OUT20175.1"/>
    </source>
</evidence>
<reference evidence="14 17" key="5">
    <citation type="submission" date="2017-05" db="EMBL/GenBank/DDBJ databases">
        <title>The Genome Sequence of Candida krusei Ckrusei653.</title>
        <authorList>
            <person name="Cuomo C."/>
            <person name="Forche A."/>
            <person name="Young S."/>
            <person name="Abouelleil A."/>
            <person name="Cao P."/>
            <person name="Chapman S."/>
            <person name="Cusick C."/>
            <person name="Shea T."/>
            <person name="Nusbaum C."/>
            <person name="Birren B."/>
        </authorList>
    </citation>
    <scope>NUCLEOTIDE SEQUENCE [LARGE SCALE GENOMIC DNA]</scope>
    <source>
        <strain evidence="14 17">Ckrusei653</strain>
    </source>
</reference>
<feature type="transmembrane region" description="Helical" evidence="10">
    <location>
        <begin position="303"/>
        <end position="322"/>
    </location>
</feature>
<comment type="subcellular location">
    <subcellularLocation>
        <location evidence="1">Endoplasmic reticulum membrane</location>
        <topology evidence="1">Multi-pass membrane protein</topology>
    </subcellularLocation>
</comment>
<evidence type="ECO:0000256" key="10">
    <source>
        <dbReference type="SAM" id="Phobius"/>
    </source>
</evidence>
<evidence type="ECO:0000313" key="15">
    <source>
        <dbReference type="Proteomes" id="UP000029867"/>
    </source>
</evidence>
<evidence type="ECO:0000256" key="6">
    <source>
        <dbReference type="ARBA" id="ARBA00022824"/>
    </source>
</evidence>
<dbReference type="GO" id="GO:0005789">
    <property type="term" value="C:endoplasmic reticulum membrane"/>
    <property type="evidence" value="ECO:0007669"/>
    <property type="project" value="UniProtKB-SubCell"/>
</dbReference>
<evidence type="ECO:0000313" key="18">
    <source>
        <dbReference type="Proteomes" id="UP000249293"/>
    </source>
</evidence>
<sequence>MIKLLLCVGGIYATFLTWAYLQEKLTGNYSLDGGEAYIRAPLFLNMLSSFLSIVVGLFYLKVQTRGTPRKREMKMFPKLPMGAYLSLVLISVAQSISSPISYMALEHIDYVLYLLAKSCKLIPVMSVHFLIFGTIYPLYKYIVALVITSGVCIFSIGGKSLSLKGGGDVKLGMTMLLISLFLDGFVNSAQDMMFKNPRVKGLITGAHLMVYLNIMKFILISGYTLIFTNQIQEVLTFVKVNGNRALVDMLQFSLCGAFGQIAIFITLQEFSSVVLVTVAVTRKMISMLLSVIIFGHSLTSKQWVGLFLVFGGIFLESASKIFKPREKLKET</sequence>
<protein>
    <recommendedName>
        <fullName evidence="9">UDP-galactose transporter homolog 1</fullName>
    </recommendedName>
</protein>
<dbReference type="eggNOG" id="KOG1581">
    <property type="taxonomic scope" value="Eukaryota"/>
</dbReference>
<dbReference type="EMBL" id="CP028773">
    <property type="protein sequence ID" value="AWU74688.1"/>
    <property type="molecule type" value="Genomic_DNA"/>
</dbReference>
<evidence type="ECO:0000256" key="5">
    <source>
        <dbReference type="ARBA" id="ARBA00022692"/>
    </source>
</evidence>
<accession>A0A099P6Z4</accession>
<keyword evidence="3" id="KW-0813">Transport</keyword>
<dbReference type="InterPro" id="IPR013657">
    <property type="entry name" value="SCL35B1-4/HUT1"/>
</dbReference>